<dbReference type="Proteomes" id="UP001597326">
    <property type="component" value="Unassembled WGS sequence"/>
</dbReference>
<dbReference type="Pfam" id="PF13625">
    <property type="entry name" value="Helicase_C_3"/>
    <property type="match status" value="1"/>
</dbReference>
<dbReference type="EMBL" id="JBHUFZ010000028">
    <property type="protein sequence ID" value="MFD1890910.1"/>
    <property type="molecule type" value="Genomic_DNA"/>
</dbReference>
<accession>A0ABW4RZ36</accession>
<name>A0ABW4RZ36_9ACTN</name>
<proteinExistence type="predicted"/>
<reference evidence="3" key="1">
    <citation type="journal article" date="2019" name="Int. J. Syst. Evol. Microbiol.">
        <title>The Global Catalogue of Microorganisms (GCM) 10K type strain sequencing project: providing services to taxonomists for standard genome sequencing and annotation.</title>
        <authorList>
            <consortium name="The Broad Institute Genomics Platform"/>
            <consortium name="The Broad Institute Genome Sequencing Center for Infectious Disease"/>
            <person name="Wu L."/>
            <person name="Ma J."/>
        </authorList>
    </citation>
    <scope>NUCLEOTIDE SEQUENCE [LARGE SCALE GENOMIC DNA]</scope>
    <source>
        <strain evidence="3">CAIM 431</strain>
    </source>
</reference>
<keyword evidence="2" id="KW-0547">Nucleotide-binding</keyword>
<sequence length="706" mass="75462">MSAPRSIADVIRGLAAEELTELVRLRPDLALPRPADLDELIERATGSASTQIALEGLDAWQRRVTLALAASPDAISTRHLAALMGAERGHVSHALAALQRRRLVWGTERSWHLTRAARTAFGAYPAGLACESTMPLTDQQVDEALSRIDEPARAVLERLLWENPTGRVAQADRRGAADSERPVDRLLFHRLVRPLDSETVVLPREVALRLRGGRLFADDVPPVVPAWPAGEDSAMVEGAGLGSALELVTSVEVLVDQLGRMQPRPLTTGALAKRDLTTLAQEGGGLPRTLLLLMVAERAGLVATGGATAWLPTAGYDHWLAGDGWSRWQLLRDAWLALDAIPDPAGPALAPGNHVAWAGALRRLAVAQLQAAAPGAAVEAEVLAARIGWLRPAWSRLDLVPLCTELLAECTWFGLVALGRRTRLVEAEQDPGFPQPVAEFMIQSDLTAITPGPLVAEVGRSLALLADREHGGSSGVHRFSADSIRRGLDAGWTADEIRQWIAGHSITPVPQALDYLVDDVARRHGQVQVSAVASVVTVDDPVIVDTVLGHPDAAVLGLRRLAPTVLAAAAEPVELVSFLRDMGLAPVAQDATGARFTTPAPRRARATVAPFEPRAQRVDAERVVAELLARDEGRRHALAAGSLLKSLEESIGRPGWWQLDFVGSDGAPQSVTVRVLALSGGTARLMKKAEGPFTLPVSRMVGLRPA</sequence>
<dbReference type="InterPro" id="IPR036390">
    <property type="entry name" value="WH_DNA-bd_sf"/>
</dbReference>
<evidence type="ECO:0000313" key="2">
    <source>
        <dbReference type="EMBL" id="MFD1890910.1"/>
    </source>
</evidence>
<protein>
    <submittedName>
        <fullName evidence="2">Helicase-associated domain-containing protein</fullName>
    </submittedName>
</protein>
<dbReference type="InterPro" id="IPR032830">
    <property type="entry name" value="XPB/Ssl2_N"/>
</dbReference>
<keyword evidence="2" id="KW-0378">Hydrolase</keyword>
<evidence type="ECO:0000313" key="3">
    <source>
        <dbReference type="Proteomes" id="UP001597326"/>
    </source>
</evidence>
<comment type="caution">
    <text evidence="2">The sequence shown here is derived from an EMBL/GenBank/DDBJ whole genome shotgun (WGS) entry which is preliminary data.</text>
</comment>
<keyword evidence="3" id="KW-1185">Reference proteome</keyword>
<dbReference type="RefSeq" id="WP_343874514.1">
    <property type="nucleotide sequence ID" value="NZ_BAAAIX010000026.1"/>
</dbReference>
<keyword evidence="2" id="KW-0067">ATP-binding</keyword>
<dbReference type="SUPFAM" id="SSF46785">
    <property type="entry name" value="Winged helix' DNA-binding domain"/>
    <property type="match status" value="1"/>
</dbReference>
<evidence type="ECO:0000259" key="1">
    <source>
        <dbReference type="Pfam" id="PF13625"/>
    </source>
</evidence>
<organism evidence="2 3">
    <name type="scientific">Luteococcus peritonei</name>
    <dbReference type="NCBI Taxonomy" id="88874"/>
    <lineage>
        <taxon>Bacteria</taxon>
        <taxon>Bacillati</taxon>
        <taxon>Actinomycetota</taxon>
        <taxon>Actinomycetes</taxon>
        <taxon>Propionibacteriales</taxon>
        <taxon>Propionibacteriaceae</taxon>
        <taxon>Luteococcus</taxon>
    </lineage>
</organism>
<keyword evidence="2" id="KW-0347">Helicase</keyword>
<gene>
    <name evidence="2" type="ORF">ACFSCS_12060</name>
</gene>
<feature type="domain" description="Helicase XPB/Ssl2 N-terminal" evidence="1">
    <location>
        <begin position="441"/>
        <end position="562"/>
    </location>
</feature>
<dbReference type="GO" id="GO:0004386">
    <property type="term" value="F:helicase activity"/>
    <property type="evidence" value="ECO:0007669"/>
    <property type="project" value="UniProtKB-KW"/>
</dbReference>